<comment type="caution">
    <text evidence="1">The sequence shown here is derived from an EMBL/GenBank/DDBJ whole genome shotgun (WGS) entry which is preliminary data.</text>
</comment>
<proteinExistence type="predicted"/>
<gene>
    <name evidence="1" type="ORF">S03H2_41069</name>
</gene>
<reference evidence="1" key="1">
    <citation type="journal article" date="2014" name="Front. Microbiol.">
        <title>High frequency of phylogenetically diverse reductive dehalogenase-homologous genes in deep subseafloor sedimentary metagenomes.</title>
        <authorList>
            <person name="Kawai M."/>
            <person name="Futagami T."/>
            <person name="Toyoda A."/>
            <person name="Takaki Y."/>
            <person name="Nishi S."/>
            <person name="Hori S."/>
            <person name="Arai W."/>
            <person name="Tsubouchi T."/>
            <person name="Morono Y."/>
            <person name="Uchiyama I."/>
            <person name="Ito T."/>
            <person name="Fujiyama A."/>
            <person name="Inagaki F."/>
            <person name="Takami H."/>
        </authorList>
    </citation>
    <scope>NUCLEOTIDE SEQUENCE</scope>
    <source>
        <strain evidence="1">Expedition CK06-06</strain>
    </source>
</reference>
<feature type="non-terminal residue" evidence="1">
    <location>
        <position position="1"/>
    </location>
</feature>
<evidence type="ECO:0000313" key="1">
    <source>
        <dbReference type="EMBL" id="GAH67096.1"/>
    </source>
</evidence>
<organism evidence="1">
    <name type="scientific">marine sediment metagenome</name>
    <dbReference type="NCBI Taxonomy" id="412755"/>
    <lineage>
        <taxon>unclassified sequences</taxon>
        <taxon>metagenomes</taxon>
        <taxon>ecological metagenomes</taxon>
    </lineage>
</organism>
<name>X1HA84_9ZZZZ</name>
<dbReference type="AlphaFoldDB" id="X1HA84"/>
<protein>
    <submittedName>
        <fullName evidence="1">Uncharacterized protein</fullName>
    </submittedName>
</protein>
<dbReference type="EMBL" id="BARU01025494">
    <property type="protein sequence ID" value="GAH67096.1"/>
    <property type="molecule type" value="Genomic_DNA"/>
</dbReference>
<sequence>KNKFLKGIMYQTKEFVQRVWSGKVGRLSTVHSWSTKDPTGDPNWHSHSIIGIRDIKKQQYFFSKPHLEQLRNIWADIIQVWHDHLDHVNIHFEYRLRHSEDFIGKVKHWCNYLYRGVVVDLNGYLKKNNLTTLGSQGEEHYQFHRDYPEKFQRVRWYGELGNGVFRKNFQRLGCSVEKMVYRIELDRELFEKYYCYECGEELKGQWEFAGFIPPDQLACKFDDWDRYDTLIRKPIQRDRLIEWLYSKYRED</sequence>
<accession>X1HA84</accession>